<name>A0A518E0Q9_9BACT</name>
<accession>A0A518E0Q9</accession>
<keyword evidence="5" id="KW-0411">Iron-sulfur</keyword>
<dbReference type="InterPro" id="IPR006638">
    <property type="entry name" value="Elp3/MiaA/NifB-like_rSAM"/>
</dbReference>
<dbReference type="KEGG" id="lcre:Pla8534_55210"/>
<keyword evidence="2" id="KW-0949">S-adenosyl-L-methionine</keyword>
<dbReference type="SUPFAM" id="SSF102114">
    <property type="entry name" value="Radical SAM enzymes"/>
    <property type="match status" value="1"/>
</dbReference>
<proteinExistence type="predicted"/>
<keyword evidence="4" id="KW-0408">Iron</keyword>
<dbReference type="InterPro" id="IPR013785">
    <property type="entry name" value="Aldolase_TIM"/>
</dbReference>
<sequence>MAQVITDKESTLEQLQNAYCPTEIRYRPEDSPFQYLLADITHRCNMACRNCYIPVRNLPDLPVEWLYDVLGKLTRRHRIRLVGAEPTMREDLPEIIANVRQLGHIPIVLTNGLKLANPDYVSELKAAGLRTIYLSMNGGLRDDLYKAIDNLFCAERKLKALDHILENRMLPTIGMILVRGINDSHLPEFLRYLLSRGLRDIHLRSVGPMGDYIDVPPYDLEEMEAILRAALGDDASQLELSQAEGSSRDFRLGNAEIQLTQWPDLGSLSRGRIAPDGFLEPVFESFVANQNEY</sequence>
<protein>
    <submittedName>
        <fullName evidence="7">Cyclic pyranopterin monophosphate synthase</fullName>
    </submittedName>
</protein>
<reference evidence="7 8" key="1">
    <citation type="submission" date="2019-02" db="EMBL/GenBank/DDBJ databases">
        <title>Deep-cultivation of Planctomycetes and their phenomic and genomic characterization uncovers novel biology.</title>
        <authorList>
            <person name="Wiegand S."/>
            <person name="Jogler M."/>
            <person name="Boedeker C."/>
            <person name="Pinto D."/>
            <person name="Vollmers J."/>
            <person name="Rivas-Marin E."/>
            <person name="Kohn T."/>
            <person name="Peeters S.H."/>
            <person name="Heuer A."/>
            <person name="Rast P."/>
            <person name="Oberbeckmann S."/>
            <person name="Bunk B."/>
            <person name="Jeske O."/>
            <person name="Meyerdierks A."/>
            <person name="Storesund J.E."/>
            <person name="Kallscheuer N."/>
            <person name="Luecker S."/>
            <person name="Lage O.M."/>
            <person name="Pohl T."/>
            <person name="Merkel B.J."/>
            <person name="Hornburger P."/>
            <person name="Mueller R.-W."/>
            <person name="Bruemmer F."/>
            <person name="Labrenz M."/>
            <person name="Spormann A.M."/>
            <person name="Op den Camp H."/>
            <person name="Overmann J."/>
            <person name="Amann R."/>
            <person name="Jetten M.S.M."/>
            <person name="Mascher T."/>
            <person name="Medema M.H."/>
            <person name="Devos D.P."/>
            <person name="Kaster A.-K."/>
            <person name="Ovreas L."/>
            <person name="Rohde M."/>
            <person name="Galperin M.Y."/>
            <person name="Jogler C."/>
        </authorList>
    </citation>
    <scope>NUCLEOTIDE SEQUENCE [LARGE SCALE GENOMIC DNA]</scope>
    <source>
        <strain evidence="7 8">Pla85_3_4</strain>
    </source>
</reference>
<dbReference type="SMART" id="SM00729">
    <property type="entry name" value="Elp3"/>
    <property type="match status" value="1"/>
</dbReference>
<evidence type="ECO:0000313" key="8">
    <source>
        <dbReference type="Proteomes" id="UP000317648"/>
    </source>
</evidence>
<evidence type="ECO:0000256" key="1">
    <source>
        <dbReference type="ARBA" id="ARBA00001966"/>
    </source>
</evidence>
<dbReference type="SFLD" id="SFLDG01067">
    <property type="entry name" value="SPASM/twitch_domain_containing"/>
    <property type="match status" value="1"/>
</dbReference>
<gene>
    <name evidence="7" type="primary">moaA_4</name>
    <name evidence="7" type="ORF">Pla8534_55210</name>
</gene>
<dbReference type="AlphaFoldDB" id="A0A518E0Q9"/>
<dbReference type="PANTHER" id="PTHR11228">
    <property type="entry name" value="RADICAL SAM DOMAIN PROTEIN"/>
    <property type="match status" value="1"/>
</dbReference>
<evidence type="ECO:0000256" key="5">
    <source>
        <dbReference type="ARBA" id="ARBA00023014"/>
    </source>
</evidence>
<dbReference type="Proteomes" id="UP000317648">
    <property type="component" value="Chromosome"/>
</dbReference>
<dbReference type="GO" id="GO:0051536">
    <property type="term" value="F:iron-sulfur cluster binding"/>
    <property type="evidence" value="ECO:0007669"/>
    <property type="project" value="UniProtKB-KW"/>
</dbReference>
<comment type="cofactor">
    <cofactor evidence="1">
        <name>[4Fe-4S] cluster</name>
        <dbReference type="ChEBI" id="CHEBI:49883"/>
    </cofactor>
</comment>
<evidence type="ECO:0000313" key="7">
    <source>
        <dbReference type="EMBL" id="QDU97669.1"/>
    </source>
</evidence>
<keyword evidence="8" id="KW-1185">Reference proteome</keyword>
<dbReference type="Gene3D" id="3.20.20.70">
    <property type="entry name" value="Aldolase class I"/>
    <property type="match status" value="1"/>
</dbReference>
<evidence type="ECO:0000259" key="6">
    <source>
        <dbReference type="PROSITE" id="PS51918"/>
    </source>
</evidence>
<dbReference type="PROSITE" id="PS51918">
    <property type="entry name" value="RADICAL_SAM"/>
    <property type="match status" value="1"/>
</dbReference>
<dbReference type="GO" id="GO:0003824">
    <property type="term" value="F:catalytic activity"/>
    <property type="evidence" value="ECO:0007669"/>
    <property type="project" value="InterPro"/>
</dbReference>
<dbReference type="InterPro" id="IPR007197">
    <property type="entry name" value="rSAM"/>
</dbReference>
<dbReference type="SFLD" id="SFLDS00029">
    <property type="entry name" value="Radical_SAM"/>
    <property type="match status" value="1"/>
</dbReference>
<feature type="domain" description="Radical SAM core" evidence="6">
    <location>
        <begin position="30"/>
        <end position="251"/>
    </location>
</feature>
<dbReference type="PANTHER" id="PTHR11228:SF7">
    <property type="entry name" value="PQQA PEPTIDE CYCLASE"/>
    <property type="match status" value="1"/>
</dbReference>
<dbReference type="Pfam" id="PF04055">
    <property type="entry name" value="Radical_SAM"/>
    <property type="match status" value="1"/>
</dbReference>
<evidence type="ECO:0000256" key="4">
    <source>
        <dbReference type="ARBA" id="ARBA00023004"/>
    </source>
</evidence>
<dbReference type="GO" id="GO:0046872">
    <property type="term" value="F:metal ion binding"/>
    <property type="evidence" value="ECO:0007669"/>
    <property type="project" value="UniProtKB-KW"/>
</dbReference>
<dbReference type="RefSeq" id="WP_145056433.1">
    <property type="nucleotide sequence ID" value="NZ_CP036433.1"/>
</dbReference>
<dbReference type="InterPro" id="IPR058240">
    <property type="entry name" value="rSAM_sf"/>
</dbReference>
<dbReference type="EMBL" id="CP036433">
    <property type="protein sequence ID" value="QDU97669.1"/>
    <property type="molecule type" value="Genomic_DNA"/>
</dbReference>
<organism evidence="7 8">
    <name type="scientific">Lignipirellula cremea</name>
    <dbReference type="NCBI Taxonomy" id="2528010"/>
    <lineage>
        <taxon>Bacteria</taxon>
        <taxon>Pseudomonadati</taxon>
        <taxon>Planctomycetota</taxon>
        <taxon>Planctomycetia</taxon>
        <taxon>Pirellulales</taxon>
        <taxon>Pirellulaceae</taxon>
        <taxon>Lignipirellula</taxon>
    </lineage>
</organism>
<evidence type="ECO:0000256" key="3">
    <source>
        <dbReference type="ARBA" id="ARBA00022723"/>
    </source>
</evidence>
<dbReference type="InterPro" id="IPR050377">
    <property type="entry name" value="Radical_SAM_PqqE_MftC-like"/>
</dbReference>
<keyword evidence="3" id="KW-0479">Metal-binding</keyword>
<dbReference type="CDD" id="cd01335">
    <property type="entry name" value="Radical_SAM"/>
    <property type="match status" value="1"/>
</dbReference>
<dbReference type="OrthoDB" id="9782387at2"/>
<evidence type="ECO:0000256" key="2">
    <source>
        <dbReference type="ARBA" id="ARBA00022691"/>
    </source>
</evidence>